<dbReference type="AlphaFoldDB" id="A0A9X4KQJ0"/>
<accession>A0A9X4KQJ0</accession>
<keyword evidence="3" id="KW-1185">Reference proteome</keyword>
<evidence type="ECO:0000259" key="1">
    <source>
        <dbReference type="Pfam" id="PF01869"/>
    </source>
</evidence>
<dbReference type="InterPro" id="IPR043129">
    <property type="entry name" value="ATPase_NBD"/>
</dbReference>
<dbReference type="Gene3D" id="3.30.420.40">
    <property type="match status" value="2"/>
</dbReference>
<reference evidence="2 3" key="1">
    <citation type="submission" date="2022-10" db="EMBL/GenBank/DDBJ databases">
        <title>Comparative genomic analysis of Cohnella hashimotonis sp. nov., isolated from the International Space Station.</title>
        <authorList>
            <person name="Simpson A."/>
            <person name="Venkateswaran K."/>
        </authorList>
    </citation>
    <scope>NUCLEOTIDE SEQUENCE [LARGE SCALE GENOMIC DNA]</scope>
    <source>
        <strain evidence="2 3">DSM 18997</strain>
    </source>
</reference>
<protein>
    <submittedName>
        <fullName evidence="2">ATPase</fullName>
    </submittedName>
</protein>
<dbReference type="CDD" id="cd24007">
    <property type="entry name" value="ASKHA_NBD_eukNAGK-like"/>
    <property type="match status" value="1"/>
</dbReference>
<name>A0A9X4KQJ0_9BACL</name>
<gene>
    <name evidence="2" type="ORF">OMP38_28605</name>
</gene>
<dbReference type="EMBL" id="JAPDHZ010000006">
    <property type="protein sequence ID" value="MDG0794357.1"/>
    <property type="molecule type" value="Genomic_DNA"/>
</dbReference>
<dbReference type="RefSeq" id="WP_277568108.1">
    <property type="nucleotide sequence ID" value="NZ_JAPDHZ010000006.1"/>
</dbReference>
<evidence type="ECO:0000313" key="2">
    <source>
        <dbReference type="EMBL" id="MDG0794357.1"/>
    </source>
</evidence>
<evidence type="ECO:0000313" key="3">
    <source>
        <dbReference type="Proteomes" id="UP001153387"/>
    </source>
</evidence>
<dbReference type="Pfam" id="PF01869">
    <property type="entry name" value="BcrAD_BadFG"/>
    <property type="match status" value="1"/>
</dbReference>
<dbReference type="InterPro" id="IPR002731">
    <property type="entry name" value="ATPase_BadF"/>
</dbReference>
<comment type="caution">
    <text evidence="2">The sequence shown here is derived from an EMBL/GenBank/DDBJ whole genome shotgun (WGS) entry which is preliminary data.</text>
</comment>
<sequence>MKYYLGVDGGGSKTYALVADERGRVVGKGKSGNGNHQLDREVARRSIREATKAALAAAGISREQVASACFGLAGADREADFRILRPMIAELGFAKHEIHCDTIIAMRAGTSRPYGVVLICGSGTNGAGRNPAGESLQVGGFTYMTGDFGGGMALAVEAFRTVVRAWDGREAETALTPLVLAETGYATVEEMFHDYLDRDLQPPLGLAKLLFEAAAGGDAAAQAILRKQGDELGRQANAIIRRLGMSDETFDVVMAGSILTRGKGDWVHAEIRKAVSAAAPDASVVKLAVEPVVGALWLAFEADGPLPETARETLKNAAEFEAI</sequence>
<dbReference type="Proteomes" id="UP001153387">
    <property type="component" value="Unassembled WGS sequence"/>
</dbReference>
<feature type="domain" description="ATPase BadF/BadG/BcrA/BcrD type" evidence="1">
    <location>
        <begin position="5"/>
        <end position="299"/>
    </location>
</feature>
<dbReference type="PANTHER" id="PTHR43190:SF3">
    <property type="entry name" value="N-ACETYL-D-GLUCOSAMINE KINASE"/>
    <property type="match status" value="1"/>
</dbReference>
<proteinExistence type="predicted"/>
<dbReference type="InterPro" id="IPR052519">
    <property type="entry name" value="Euk-type_GlcNAc_Kinase"/>
</dbReference>
<organism evidence="2 3">
    <name type="scientific">Cohnella ginsengisoli</name>
    <dbReference type="NCBI Taxonomy" id="425004"/>
    <lineage>
        <taxon>Bacteria</taxon>
        <taxon>Bacillati</taxon>
        <taxon>Bacillota</taxon>
        <taxon>Bacilli</taxon>
        <taxon>Bacillales</taxon>
        <taxon>Paenibacillaceae</taxon>
        <taxon>Cohnella</taxon>
    </lineage>
</organism>
<dbReference type="SUPFAM" id="SSF53067">
    <property type="entry name" value="Actin-like ATPase domain"/>
    <property type="match status" value="2"/>
</dbReference>
<dbReference type="PANTHER" id="PTHR43190">
    <property type="entry name" value="N-ACETYL-D-GLUCOSAMINE KINASE"/>
    <property type="match status" value="1"/>
</dbReference>